<name>A0A0G9JUL9_9BACT</name>
<proteinExistence type="predicted"/>
<evidence type="ECO:0000313" key="2">
    <source>
        <dbReference type="Proteomes" id="UP000035514"/>
    </source>
</evidence>
<accession>A0A0G9JUL9</accession>
<dbReference type="Proteomes" id="UP000035514">
    <property type="component" value="Unassembled WGS sequence"/>
</dbReference>
<dbReference type="EMBL" id="JAIQ01000139">
    <property type="protein sequence ID" value="KLD97986.1"/>
    <property type="molecule type" value="Genomic_DNA"/>
</dbReference>
<evidence type="ECO:0000313" key="1">
    <source>
        <dbReference type="EMBL" id="KLD97986.1"/>
    </source>
</evidence>
<comment type="caution">
    <text evidence="1">The sequence shown here is derived from an EMBL/GenBank/DDBJ whole genome shotgun (WGS) entry which is preliminary data.</text>
</comment>
<gene>
    <name evidence="1" type="ORF">AA20_10090</name>
</gene>
<organism evidence="1 2">
    <name type="scientific">Aliarcobacter butzleri L348</name>
    <dbReference type="NCBI Taxonomy" id="1447256"/>
    <lineage>
        <taxon>Bacteria</taxon>
        <taxon>Pseudomonadati</taxon>
        <taxon>Campylobacterota</taxon>
        <taxon>Epsilonproteobacteria</taxon>
        <taxon>Campylobacterales</taxon>
        <taxon>Arcobacteraceae</taxon>
        <taxon>Aliarcobacter</taxon>
    </lineage>
</organism>
<dbReference type="AlphaFoldDB" id="A0A0G9JUL9"/>
<dbReference type="PATRIC" id="fig|1447256.3.peg.1970"/>
<sequence>MRLGKFVFNSFKEFQRLHNLAIANGVGTVEEFEKFLQSHCSVKIIKKI</sequence>
<protein>
    <submittedName>
        <fullName evidence="1">Uncharacterized protein</fullName>
    </submittedName>
</protein>
<reference evidence="1 2" key="1">
    <citation type="submission" date="2014-01" db="EMBL/GenBank/DDBJ databases">
        <title>Development of a Comparative Genomic Fingerprinting Assay for High Resolution Genotyping of Arcobacter butzleri.</title>
        <authorList>
            <person name="Webb A.L."/>
            <person name="Inglis G.D."/>
            <person name="Kruczkiewicz P."/>
            <person name="Selinger L.B."/>
            <person name="Taboada E.N."/>
        </authorList>
    </citation>
    <scope>NUCLEOTIDE SEQUENCE [LARGE SCALE GENOMIC DNA]</scope>
    <source>
        <strain evidence="1 2">L348</strain>
    </source>
</reference>